<feature type="domain" description="Initiator Rep protein WH1" evidence="2">
    <location>
        <begin position="25"/>
        <end position="174"/>
    </location>
</feature>
<sequence length="350" mass="40562">MTDNRNKRFQISTENSQELPNQFFKKSHELVFSQLGLSAREHDMMALFLSRLNREHWEDFLAKRDIHAPQYTFHSDVLKEWFGLSSKQLYPTLRPVAERLASRKVGLSNDDAQEFDFIPLFARVKYSKGALTIVPNSELIHAYVDYSAGHAQINHHAFRSLKSEHSKRLYTLLSRFKDSGTQLHPQRIESLHALYGLLDEKGNLLKKSYSQNKVFIDRCLKKPIEEMSQCADVSKELEFLIDEKSGNLGFAPVMQGRRIIAVEFLYRWKQPVNQAEKQARAALAQETVPENPMLQLVREAYNIVMMYPLEGRLNEKHLLALQSVELGIITLPEDIVFDEIFRQNLDKAWG</sequence>
<evidence type="ECO:0000313" key="4">
    <source>
        <dbReference type="Proteomes" id="UP000036097"/>
    </source>
</evidence>
<organism evidence="3 4">
    <name type="scientific">Photobacterium aquae</name>
    <dbReference type="NCBI Taxonomy" id="1195763"/>
    <lineage>
        <taxon>Bacteria</taxon>
        <taxon>Pseudomonadati</taxon>
        <taxon>Pseudomonadota</taxon>
        <taxon>Gammaproteobacteria</taxon>
        <taxon>Vibrionales</taxon>
        <taxon>Vibrionaceae</taxon>
        <taxon>Photobacterium</taxon>
    </lineage>
</organism>
<dbReference type="OrthoDB" id="5810823at2"/>
<dbReference type="RefSeq" id="WP_047880351.1">
    <property type="nucleotide sequence ID" value="NZ_LDOT01000028.1"/>
</dbReference>
<dbReference type="SUPFAM" id="SSF46785">
    <property type="entry name" value="Winged helix' DNA-binding domain"/>
    <property type="match status" value="2"/>
</dbReference>
<keyword evidence="4" id="KW-1185">Reference proteome</keyword>
<reference evidence="3 4" key="1">
    <citation type="submission" date="2015-05" db="EMBL/GenBank/DDBJ databases">
        <title>Photobacterium galathea sp. nov.</title>
        <authorList>
            <person name="Machado H."/>
            <person name="Gram L."/>
        </authorList>
    </citation>
    <scope>NUCLEOTIDE SEQUENCE [LARGE SCALE GENOMIC DNA]</scope>
    <source>
        <strain evidence="3 4">CGMCC 1.12159</strain>
    </source>
</reference>
<comment type="caution">
    <text evidence="3">The sequence shown here is derived from an EMBL/GenBank/DDBJ whole genome shotgun (WGS) entry which is preliminary data.</text>
</comment>
<comment type="similarity">
    <text evidence="1">Belongs to the initiator RepB protein family.</text>
</comment>
<dbReference type="InterPro" id="IPR036388">
    <property type="entry name" value="WH-like_DNA-bd_sf"/>
</dbReference>
<dbReference type="Gene3D" id="1.10.10.10">
    <property type="entry name" value="Winged helix-like DNA-binding domain superfamily/Winged helix DNA-binding domain"/>
    <property type="match status" value="2"/>
</dbReference>
<dbReference type="Proteomes" id="UP000036097">
    <property type="component" value="Unassembled WGS sequence"/>
</dbReference>
<dbReference type="PATRIC" id="fig|1195763.3.peg.3908"/>
<dbReference type="EMBL" id="LDOT01000028">
    <property type="protein sequence ID" value="KLV03650.1"/>
    <property type="molecule type" value="Genomic_DNA"/>
</dbReference>
<dbReference type="AlphaFoldDB" id="A0A0J1GV96"/>
<protein>
    <submittedName>
        <fullName evidence="3">Replication protein</fullName>
    </submittedName>
</protein>
<dbReference type="GO" id="GO:0003887">
    <property type="term" value="F:DNA-directed DNA polymerase activity"/>
    <property type="evidence" value="ECO:0007669"/>
    <property type="project" value="InterPro"/>
</dbReference>
<evidence type="ECO:0000259" key="2">
    <source>
        <dbReference type="Pfam" id="PF01051"/>
    </source>
</evidence>
<evidence type="ECO:0000256" key="1">
    <source>
        <dbReference type="ARBA" id="ARBA00038283"/>
    </source>
</evidence>
<gene>
    <name evidence="3" type="ORF">ABT56_18290</name>
</gene>
<dbReference type="Pfam" id="PF01051">
    <property type="entry name" value="Rep3_N"/>
    <property type="match status" value="1"/>
</dbReference>
<name>A0A0J1GV96_9GAMM</name>
<dbReference type="InterPro" id="IPR000525">
    <property type="entry name" value="Initiator_Rep_WH1"/>
</dbReference>
<proteinExistence type="inferred from homology"/>
<dbReference type="InterPro" id="IPR036390">
    <property type="entry name" value="WH_DNA-bd_sf"/>
</dbReference>
<accession>A0A0J1GV96</accession>
<dbReference type="GO" id="GO:0006270">
    <property type="term" value="P:DNA replication initiation"/>
    <property type="evidence" value="ECO:0007669"/>
    <property type="project" value="InterPro"/>
</dbReference>
<evidence type="ECO:0000313" key="3">
    <source>
        <dbReference type="EMBL" id="KLV03650.1"/>
    </source>
</evidence>